<feature type="region of interest" description="Disordered" evidence="7">
    <location>
        <begin position="220"/>
        <end position="249"/>
    </location>
</feature>
<dbReference type="SUPFAM" id="SSF54001">
    <property type="entry name" value="Cysteine proteinases"/>
    <property type="match status" value="1"/>
</dbReference>
<dbReference type="InterPro" id="IPR013201">
    <property type="entry name" value="Prot_inhib_I29"/>
</dbReference>
<keyword evidence="2" id="KW-0645">Protease</keyword>
<evidence type="ECO:0000256" key="4">
    <source>
        <dbReference type="ARBA" id="ARBA00022807"/>
    </source>
</evidence>
<dbReference type="InterPro" id="IPR038765">
    <property type="entry name" value="Papain-like_cys_pep_sf"/>
</dbReference>
<dbReference type="PROSITE" id="PS00139">
    <property type="entry name" value="THIOL_PROTEASE_CYS"/>
    <property type="match status" value="1"/>
</dbReference>
<dbReference type="InterPro" id="IPR000169">
    <property type="entry name" value="Pept_cys_AS"/>
</dbReference>
<sequence length="249" mass="28146">MLRLALVAAVIVQALALPFDLTLDNEWELFKVAYKKNYGEEESNRRQIWEDNVRLIEKHNLEEDRGVHTYRLGMNEYGDMTNEEFARVMNGLIVHNKTSTNLFEPTMDPQDLPDSVDWRAKGYVTEIKNQGQCGSCWAFSTTGSLEGQHFKSTNKLVSLSEQNLMDCSKKQGNKGCQGGLMDNAFKYIEENKGIDTEQSYPYRAKNGKCHFKASDVGATETSHKDIQEGSESDLQQAVSTTNQDAALRD</sequence>
<feature type="signal peptide" evidence="8">
    <location>
        <begin position="1"/>
        <end position="16"/>
    </location>
</feature>
<dbReference type="InterPro" id="IPR039417">
    <property type="entry name" value="Peptidase_C1A_papain-like"/>
</dbReference>
<dbReference type="Pfam" id="PF08246">
    <property type="entry name" value="Inhibitor_I29"/>
    <property type="match status" value="1"/>
</dbReference>
<evidence type="ECO:0000259" key="10">
    <source>
        <dbReference type="SMART" id="SM00848"/>
    </source>
</evidence>
<evidence type="ECO:0000259" key="9">
    <source>
        <dbReference type="SMART" id="SM00645"/>
    </source>
</evidence>
<name>A0A8W8P0C9_MAGGI</name>
<feature type="compositionally biased region" description="Polar residues" evidence="7">
    <location>
        <begin position="232"/>
        <end position="249"/>
    </location>
</feature>
<feature type="domain" description="Cathepsin propeptide inhibitor" evidence="10">
    <location>
        <begin position="27"/>
        <end position="85"/>
    </location>
</feature>
<dbReference type="Gene3D" id="1.10.287.2250">
    <property type="match status" value="1"/>
</dbReference>
<feature type="domain" description="Peptidase C1A papain C-terminal" evidence="9">
    <location>
        <begin position="112"/>
        <end position="247"/>
    </location>
</feature>
<keyword evidence="3" id="KW-0378">Hydrolase</keyword>
<dbReference type="CDD" id="cd02248">
    <property type="entry name" value="Peptidase_C1A"/>
    <property type="match status" value="1"/>
</dbReference>
<keyword evidence="4" id="KW-0788">Thiol protease</keyword>
<comment type="similarity">
    <text evidence="1">Belongs to the peptidase C1 family.</text>
</comment>
<evidence type="ECO:0000313" key="11">
    <source>
        <dbReference type="EnsemblMetazoa" id="G9704.11:cds"/>
    </source>
</evidence>
<keyword evidence="5" id="KW-0865">Zymogen</keyword>
<keyword evidence="8" id="KW-0732">Signal</keyword>
<dbReference type="InterPro" id="IPR013128">
    <property type="entry name" value="Peptidase_C1A"/>
</dbReference>
<protein>
    <recommendedName>
        <fullName evidence="13">Cathepsin L</fullName>
    </recommendedName>
</protein>
<accession>A0A8W8P0C9</accession>
<dbReference type="GO" id="GO:0006508">
    <property type="term" value="P:proteolysis"/>
    <property type="evidence" value="ECO:0007669"/>
    <property type="project" value="UniProtKB-KW"/>
</dbReference>
<dbReference type="PANTHER" id="PTHR12411">
    <property type="entry name" value="CYSTEINE PROTEASE FAMILY C1-RELATED"/>
    <property type="match status" value="1"/>
</dbReference>
<evidence type="ECO:0000256" key="7">
    <source>
        <dbReference type="SAM" id="MobiDB-lite"/>
    </source>
</evidence>
<dbReference type="InterPro" id="IPR000668">
    <property type="entry name" value="Peptidase_C1A_C"/>
</dbReference>
<evidence type="ECO:0000313" key="12">
    <source>
        <dbReference type="Proteomes" id="UP000005408"/>
    </source>
</evidence>
<feature type="chain" id="PRO_5036490193" description="Cathepsin L" evidence="8">
    <location>
        <begin position="17"/>
        <end position="249"/>
    </location>
</feature>
<evidence type="ECO:0000256" key="2">
    <source>
        <dbReference type="ARBA" id="ARBA00022670"/>
    </source>
</evidence>
<dbReference type="FunFam" id="3.90.70.10:FF:000332">
    <property type="entry name" value="Cathepsin L1"/>
    <property type="match status" value="1"/>
</dbReference>
<evidence type="ECO:0000256" key="1">
    <source>
        <dbReference type="ARBA" id="ARBA00008455"/>
    </source>
</evidence>
<evidence type="ECO:0000256" key="5">
    <source>
        <dbReference type="ARBA" id="ARBA00023145"/>
    </source>
</evidence>
<keyword evidence="6" id="KW-1015">Disulfide bond</keyword>
<dbReference type="Proteomes" id="UP000005408">
    <property type="component" value="Unassembled WGS sequence"/>
</dbReference>
<dbReference type="Pfam" id="PF00112">
    <property type="entry name" value="Peptidase_C1"/>
    <property type="match status" value="1"/>
</dbReference>
<evidence type="ECO:0000256" key="8">
    <source>
        <dbReference type="SAM" id="SignalP"/>
    </source>
</evidence>
<dbReference type="AlphaFoldDB" id="A0A8W8P0C9"/>
<dbReference type="FunFam" id="1.10.287.2250:FF:000003">
    <property type="entry name" value="Cathepsin L"/>
    <property type="match status" value="1"/>
</dbReference>
<evidence type="ECO:0000256" key="6">
    <source>
        <dbReference type="ARBA" id="ARBA00023157"/>
    </source>
</evidence>
<dbReference type="EnsemblMetazoa" id="G9704.11">
    <property type="protein sequence ID" value="G9704.11:cds"/>
    <property type="gene ID" value="G9704"/>
</dbReference>
<dbReference type="SMART" id="SM00645">
    <property type="entry name" value="Pept_C1"/>
    <property type="match status" value="1"/>
</dbReference>
<dbReference type="SMART" id="SM00848">
    <property type="entry name" value="Inhibitor_I29"/>
    <property type="match status" value="1"/>
</dbReference>
<evidence type="ECO:0008006" key="13">
    <source>
        <dbReference type="Google" id="ProtNLM"/>
    </source>
</evidence>
<dbReference type="Gene3D" id="3.90.70.10">
    <property type="entry name" value="Cysteine proteinases"/>
    <property type="match status" value="1"/>
</dbReference>
<evidence type="ECO:0000256" key="3">
    <source>
        <dbReference type="ARBA" id="ARBA00022801"/>
    </source>
</evidence>
<reference evidence="11" key="1">
    <citation type="submission" date="2022-08" db="UniProtKB">
        <authorList>
            <consortium name="EnsemblMetazoa"/>
        </authorList>
    </citation>
    <scope>IDENTIFICATION</scope>
    <source>
        <strain evidence="11">05x7-T-G4-1.051#20</strain>
    </source>
</reference>
<proteinExistence type="inferred from homology"/>
<keyword evidence="12" id="KW-1185">Reference proteome</keyword>
<organism evidence="11 12">
    <name type="scientific">Magallana gigas</name>
    <name type="common">Pacific oyster</name>
    <name type="synonym">Crassostrea gigas</name>
    <dbReference type="NCBI Taxonomy" id="29159"/>
    <lineage>
        <taxon>Eukaryota</taxon>
        <taxon>Metazoa</taxon>
        <taxon>Spiralia</taxon>
        <taxon>Lophotrochozoa</taxon>
        <taxon>Mollusca</taxon>
        <taxon>Bivalvia</taxon>
        <taxon>Autobranchia</taxon>
        <taxon>Pteriomorphia</taxon>
        <taxon>Ostreida</taxon>
        <taxon>Ostreoidea</taxon>
        <taxon>Ostreidae</taxon>
        <taxon>Magallana</taxon>
    </lineage>
</organism>
<dbReference type="GO" id="GO:0008234">
    <property type="term" value="F:cysteine-type peptidase activity"/>
    <property type="evidence" value="ECO:0007669"/>
    <property type="project" value="UniProtKB-KW"/>
</dbReference>